<evidence type="ECO:0000313" key="5">
    <source>
        <dbReference type="EMBL" id="GAA4390511.1"/>
    </source>
</evidence>
<accession>A0ABP8JGK7</accession>
<evidence type="ECO:0000256" key="2">
    <source>
        <dbReference type="SAM" id="MobiDB-lite"/>
    </source>
</evidence>
<keyword evidence="3" id="KW-0472">Membrane</keyword>
<feature type="compositionally biased region" description="Acidic residues" evidence="2">
    <location>
        <begin position="121"/>
        <end position="131"/>
    </location>
</feature>
<evidence type="ECO:0000259" key="4">
    <source>
        <dbReference type="Pfam" id="PF11611"/>
    </source>
</evidence>
<dbReference type="InterPro" id="IPR029050">
    <property type="entry name" value="Immunoprotect_excell_Ig-like"/>
</dbReference>
<dbReference type="Gene3D" id="2.60.40.1240">
    <property type="match status" value="1"/>
</dbReference>
<gene>
    <name evidence="5" type="ORF">GCM10023167_17140</name>
</gene>
<keyword evidence="3" id="KW-1133">Transmembrane helix</keyword>
<evidence type="ECO:0000313" key="6">
    <source>
        <dbReference type="Proteomes" id="UP001500642"/>
    </source>
</evidence>
<dbReference type="EMBL" id="BAABGL010000010">
    <property type="protein sequence ID" value="GAA4390511.1"/>
    <property type="molecule type" value="Genomic_DNA"/>
</dbReference>
<feature type="compositionally biased region" description="Pro residues" evidence="2">
    <location>
        <begin position="1"/>
        <end position="10"/>
    </location>
</feature>
<feature type="compositionally biased region" description="Polar residues" evidence="2">
    <location>
        <begin position="99"/>
        <end position="109"/>
    </location>
</feature>
<dbReference type="Proteomes" id="UP001500642">
    <property type="component" value="Unassembled WGS sequence"/>
</dbReference>
<proteinExistence type="predicted"/>
<feature type="domain" description="DUF4352" evidence="4">
    <location>
        <begin position="145"/>
        <end position="266"/>
    </location>
</feature>
<name>A0ABP8JGK7_9MICO</name>
<feature type="compositionally biased region" description="Pro residues" evidence="2">
    <location>
        <begin position="25"/>
        <end position="41"/>
    </location>
</feature>
<evidence type="ECO:0000256" key="3">
    <source>
        <dbReference type="SAM" id="Phobius"/>
    </source>
</evidence>
<dbReference type="RefSeq" id="WP_345031407.1">
    <property type="nucleotide sequence ID" value="NZ_BAABGL010000010.1"/>
</dbReference>
<feature type="transmembrane region" description="Helical" evidence="3">
    <location>
        <begin position="76"/>
        <end position="96"/>
    </location>
</feature>
<feature type="region of interest" description="Disordered" evidence="2">
    <location>
        <begin position="1"/>
        <end position="67"/>
    </location>
</feature>
<keyword evidence="1" id="KW-0732">Signal</keyword>
<keyword evidence="6" id="KW-1185">Reference proteome</keyword>
<sequence>MSQNPTPQPGHPGGHHPHAGGPHDPQGPPRPPYGHPVPPGQQPWGAGPQPGPNGYGMPPGAPHPAPPKRKSIFKRWWFWVGVVVLLVIVGSCAGGGGEQQTSDTGQDTAGEQDVEQRAPAEEEGGGEDAAEDAAAAEAPEEKSAGIGEPVASGDFEVTVSDVESGVSSVGDDMFGAEAQGQFVVVSMEVTNVGDSPVMFFSSDVELTDAEGRTYAADEGSAMYLEDSNSFLEEINPGNTVDGIVLFDVPEGVEPDTLVFRGGLFDEPIEIAIG</sequence>
<organism evidence="5 6">
    <name type="scientific">Brevibacterium pityocampae</name>
    <dbReference type="NCBI Taxonomy" id="506594"/>
    <lineage>
        <taxon>Bacteria</taxon>
        <taxon>Bacillati</taxon>
        <taxon>Actinomycetota</taxon>
        <taxon>Actinomycetes</taxon>
        <taxon>Micrococcales</taxon>
        <taxon>Brevibacteriaceae</taxon>
        <taxon>Brevibacterium</taxon>
    </lineage>
</organism>
<reference evidence="6" key="1">
    <citation type="journal article" date="2019" name="Int. J. Syst. Evol. Microbiol.">
        <title>The Global Catalogue of Microorganisms (GCM) 10K type strain sequencing project: providing services to taxonomists for standard genome sequencing and annotation.</title>
        <authorList>
            <consortium name="The Broad Institute Genomics Platform"/>
            <consortium name="The Broad Institute Genome Sequencing Center for Infectious Disease"/>
            <person name="Wu L."/>
            <person name="Ma J."/>
        </authorList>
    </citation>
    <scope>NUCLEOTIDE SEQUENCE [LARGE SCALE GENOMIC DNA]</scope>
    <source>
        <strain evidence="6">JCM 17808</strain>
    </source>
</reference>
<dbReference type="InterPro" id="IPR029051">
    <property type="entry name" value="DUF4352"/>
</dbReference>
<evidence type="ECO:0000256" key="1">
    <source>
        <dbReference type="ARBA" id="ARBA00022729"/>
    </source>
</evidence>
<comment type="caution">
    <text evidence="5">The sequence shown here is derived from an EMBL/GenBank/DDBJ whole genome shotgun (WGS) entry which is preliminary data.</text>
</comment>
<keyword evidence="3" id="KW-0812">Transmembrane</keyword>
<protein>
    <submittedName>
        <fullName evidence="5">DUF4352 domain-containing protein</fullName>
    </submittedName>
</protein>
<feature type="region of interest" description="Disordered" evidence="2">
    <location>
        <begin position="95"/>
        <end position="152"/>
    </location>
</feature>
<dbReference type="Pfam" id="PF11611">
    <property type="entry name" value="DUF4352"/>
    <property type="match status" value="1"/>
</dbReference>